<keyword evidence="4" id="KW-1185">Reference proteome</keyword>
<dbReference type="AlphaFoldDB" id="I0YS59"/>
<dbReference type="Proteomes" id="UP000007264">
    <property type="component" value="Unassembled WGS sequence"/>
</dbReference>
<comment type="similarity">
    <text evidence="1">Belongs to the DNase II family.</text>
</comment>
<keyword evidence="2" id="KW-0378">Hydrolase</keyword>
<proteinExistence type="inferred from homology"/>
<organism evidence="3 4">
    <name type="scientific">Coccomyxa subellipsoidea (strain C-169)</name>
    <name type="common">Green microalga</name>
    <dbReference type="NCBI Taxonomy" id="574566"/>
    <lineage>
        <taxon>Eukaryota</taxon>
        <taxon>Viridiplantae</taxon>
        <taxon>Chlorophyta</taxon>
        <taxon>core chlorophytes</taxon>
        <taxon>Trebouxiophyceae</taxon>
        <taxon>Trebouxiophyceae incertae sedis</taxon>
        <taxon>Coccomyxaceae</taxon>
        <taxon>Coccomyxa</taxon>
        <taxon>Coccomyxa subellipsoidea</taxon>
    </lineage>
</organism>
<dbReference type="InterPro" id="IPR004947">
    <property type="entry name" value="DNase_II"/>
</dbReference>
<evidence type="ECO:0000256" key="1">
    <source>
        <dbReference type="ARBA" id="ARBA00007527"/>
    </source>
</evidence>
<dbReference type="Pfam" id="PF03265">
    <property type="entry name" value="DNase_II"/>
    <property type="match status" value="1"/>
</dbReference>
<dbReference type="EMBL" id="AGSI01000013">
    <property type="protein sequence ID" value="EIE21228.1"/>
    <property type="molecule type" value="Genomic_DNA"/>
</dbReference>
<evidence type="ECO:0000313" key="3">
    <source>
        <dbReference type="EMBL" id="EIE21228.1"/>
    </source>
</evidence>
<dbReference type="PANTHER" id="PTHR10858">
    <property type="entry name" value="DEOXYRIBONUCLEASE II"/>
    <property type="match status" value="1"/>
</dbReference>
<sequence length="173" mass="18846">MRSKLLPNAVSEGEPLNKQILAFINLLSTTYLLKTNRFTYDPDGDLSTTSGNPLAETVLQIFAQDVGNVIWNDQPGSRAPDTPIVEDFHAHAKGEPLSLFLECTPSSSCVKGFQGFCHMSPSKQSFQSSAGVIGFDESGGFYLMHSTPNFPDNPADSEYQGKRPIQHHAIIAS</sequence>
<evidence type="ECO:0000313" key="4">
    <source>
        <dbReference type="Proteomes" id="UP000007264"/>
    </source>
</evidence>
<dbReference type="OrthoDB" id="10261598at2759"/>
<accession>I0YS59</accession>
<name>I0YS59_COCSC</name>
<gene>
    <name evidence="3" type="ORF">COCSUDRAFT_33830</name>
</gene>
<evidence type="ECO:0000256" key="2">
    <source>
        <dbReference type="ARBA" id="ARBA00022801"/>
    </source>
</evidence>
<dbReference type="KEGG" id="csl:COCSUDRAFT_33830"/>
<dbReference type="GeneID" id="17039210"/>
<protein>
    <submittedName>
        <fullName evidence="3">Uncharacterized protein</fullName>
    </submittedName>
</protein>
<comment type="caution">
    <text evidence="3">The sequence shown here is derived from an EMBL/GenBank/DDBJ whole genome shotgun (WGS) entry which is preliminary data.</text>
</comment>
<dbReference type="RefSeq" id="XP_005645772.1">
    <property type="nucleotide sequence ID" value="XM_005645715.1"/>
</dbReference>
<dbReference type="PANTHER" id="PTHR10858:SF23">
    <property type="entry name" value="DEOXYRIBONUCLEASE II"/>
    <property type="match status" value="1"/>
</dbReference>
<reference evidence="3 4" key="1">
    <citation type="journal article" date="2012" name="Genome Biol.">
        <title>The genome of the polar eukaryotic microalga coccomyxa subellipsoidea reveals traits of cold adaptation.</title>
        <authorList>
            <person name="Blanc G."/>
            <person name="Agarkova I."/>
            <person name="Grimwood J."/>
            <person name="Kuo A."/>
            <person name="Brueggeman A."/>
            <person name="Dunigan D."/>
            <person name="Gurnon J."/>
            <person name="Ladunga I."/>
            <person name="Lindquist E."/>
            <person name="Lucas S."/>
            <person name="Pangilinan J."/>
            <person name="Proschold T."/>
            <person name="Salamov A."/>
            <person name="Schmutz J."/>
            <person name="Weeks D."/>
            <person name="Yamada T."/>
            <person name="Claverie J.M."/>
            <person name="Grigoriev I."/>
            <person name="Van Etten J."/>
            <person name="Lomsadze A."/>
            <person name="Borodovsky M."/>
        </authorList>
    </citation>
    <scope>NUCLEOTIDE SEQUENCE [LARGE SCALE GENOMIC DNA]</scope>
    <source>
        <strain evidence="3 4">C-169</strain>
    </source>
</reference>
<dbReference type="GO" id="GO:0004531">
    <property type="term" value="F:deoxyribonuclease II activity"/>
    <property type="evidence" value="ECO:0007669"/>
    <property type="project" value="InterPro"/>
</dbReference>